<evidence type="ECO:0000313" key="1">
    <source>
        <dbReference type="EMBL" id="RXW19304.1"/>
    </source>
</evidence>
<organism evidence="1 2">
    <name type="scientific">Candolleomyces aberdarensis</name>
    <dbReference type="NCBI Taxonomy" id="2316362"/>
    <lineage>
        <taxon>Eukaryota</taxon>
        <taxon>Fungi</taxon>
        <taxon>Dikarya</taxon>
        <taxon>Basidiomycota</taxon>
        <taxon>Agaricomycotina</taxon>
        <taxon>Agaricomycetes</taxon>
        <taxon>Agaricomycetidae</taxon>
        <taxon>Agaricales</taxon>
        <taxon>Agaricineae</taxon>
        <taxon>Psathyrellaceae</taxon>
        <taxon>Candolleomyces</taxon>
    </lineage>
</organism>
<name>A0A4Q2DKB9_9AGAR</name>
<reference evidence="1 2" key="1">
    <citation type="submission" date="2019-01" db="EMBL/GenBank/DDBJ databases">
        <title>Draft genome sequence of Psathyrella aberdarensis IHI B618.</title>
        <authorList>
            <person name="Buettner E."/>
            <person name="Kellner H."/>
        </authorList>
    </citation>
    <scope>NUCLEOTIDE SEQUENCE [LARGE SCALE GENOMIC DNA]</scope>
    <source>
        <strain evidence="1 2">IHI B618</strain>
    </source>
</reference>
<sequence>MSIPELAPHIRAAVKRNPMVLNKALEFQLMTLIVEPFKSLGELDEMPHRLVIVDGLDECIKSDQESRVEKQYAEDQERIQIRVLDLIFIHQSHHLLLWLLILSRPEPWIKQHIGSKSFQAITEILVLYQVGDHMKDVEIFVKDELARISESLDRNPGGHMLYAATVIRVVYVDDFKSRPPFPPFMNPIVKIFCDAPMHIRPLWLRLSADILASHPYIVSMALSVR</sequence>
<evidence type="ECO:0000313" key="2">
    <source>
        <dbReference type="Proteomes" id="UP000290288"/>
    </source>
</evidence>
<dbReference type="EMBL" id="SDEE01000210">
    <property type="protein sequence ID" value="RXW19304.1"/>
    <property type="molecule type" value="Genomic_DNA"/>
</dbReference>
<evidence type="ECO:0008006" key="3">
    <source>
        <dbReference type="Google" id="ProtNLM"/>
    </source>
</evidence>
<proteinExistence type="predicted"/>
<dbReference type="OrthoDB" id="3248304at2759"/>
<protein>
    <recommendedName>
        <fullName evidence="3">NACHT domain-containing protein</fullName>
    </recommendedName>
</protein>
<comment type="caution">
    <text evidence="1">The sequence shown here is derived from an EMBL/GenBank/DDBJ whole genome shotgun (WGS) entry which is preliminary data.</text>
</comment>
<dbReference type="Proteomes" id="UP000290288">
    <property type="component" value="Unassembled WGS sequence"/>
</dbReference>
<accession>A0A4Q2DKB9</accession>
<keyword evidence="2" id="KW-1185">Reference proteome</keyword>
<gene>
    <name evidence="1" type="ORF">EST38_g6559</name>
</gene>
<dbReference type="AlphaFoldDB" id="A0A4Q2DKB9"/>